<sequence length="511" mass="55174">MTTDDNPPAEASSQAALRRRVQGASGPGEKSDALKALGLASLYAPPAHYTQPDTTQAGPGVAFVPSSPLEESLLCLLLTVELSPEVLKTDPSLIWHLALALGVSGHSKFLATFLGRNYLGEGSNYDVWVVKAAALEGSGQHEKALQSMRNLVKLHAEDPRLLLQCAKLCQQLEVDPDETISYARRALACTDIPPGLKRTGHVVMGLAYELRAQRCGDDLSSALAELQVAADLDPLDYRILYQLGRLKAISCVPPEEVAHIAKQALEVGGATYGPIWMLLAVARASQKETNKAVLVLDTGVREAGPAHTSQLLRAKTRILLAAEEASKALEALQQLMAHVQRGTAHTEAMDDVARDALNKEEAAMWILGVHVFLALKQPTDAQFCVDRVLSLQPYSADSHFVAGLLQEEADPAAALKSFETAMAIDPRHSDAEIHCGALYRRRASPGDLTIARSLLSSGLKHKPNSLVGWYNLGLIDRDEGRLEESEEDLRTAATLQETNPDLSCILPRVLP</sequence>
<dbReference type="PANTHER" id="PTHR44102">
    <property type="entry name" value="PROTEIN NPG1"/>
    <property type="match status" value="1"/>
</dbReference>
<protein>
    <submittedName>
        <fullName evidence="2">Uncharacterized protein</fullName>
    </submittedName>
</protein>
<proteinExistence type="predicted"/>
<dbReference type="AlphaFoldDB" id="A0A7S1SYJ2"/>
<feature type="compositionally biased region" description="Polar residues" evidence="1">
    <location>
        <begin position="1"/>
        <end position="15"/>
    </location>
</feature>
<feature type="region of interest" description="Disordered" evidence="1">
    <location>
        <begin position="1"/>
        <end position="30"/>
    </location>
</feature>
<dbReference type="PANTHER" id="PTHR44102:SF5">
    <property type="entry name" value="PROTEIN NPG1"/>
    <property type="match status" value="1"/>
</dbReference>
<evidence type="ECO:0000313" key="2">
    <source>
        <dbReference type="EMBL" id="CAD9212172.1"/>
    </source>
</evidence>
<gene>
    <name evidence="2" type="ORF">TCHU04912_LOCUS14411</name>
</gene>
<dbReference type="InterPro" id="IPR019734">
    <property type="entry name" value="TPR_rpt"/>
</dbReference>
<dbReference type="InterPro" id="IPR011990">
    <property type="entry name" value="TPR-like_helical_dom_sf"/>
</dbReference>
<reference evidence="2" key="1">
    <citation type="submission" date="2021-01" db="EMBL/GenBank/DDBJ databases">
        <authorList>
            <person name="Corre E."/>
            <person name="Pelletier E."/>
            <person name="Niang G."/>
            <person name="Scheremetjew M."/>
            <person name="Finn R."/>
            <person name="Kale V."/>
            <person name="Holt S."/>
            <person name="Cochrane G."/>
            <person name="Meng A."/>
            <person name="Brown T."/>
            <person name="Cohen L."/>
        </authorList>
    </citation>
    <scope>NUCLEOTIDE SEQUENCE</scope>
    <source>
        <strain evidence="2">PLY429</strain>
    </source>
</reference>
<accession>A0A7S1SYJ2</accession>
<organism evidence="2">
    <name type="scientific">Tetraselmis chuii</name>
    <dbReference type="NCBI Taxonomy" id="63592"/>
    <lineage>
        <taxon>Eukaryota</taxon>
        <taxon>Viridiplantae</taxon>
        <taxon>Chlorophyta</taxon>
        <taxon>core chlorophytes</taxon>
        <taxon>Chlorodendrophyceae</taxon>
        <taxon>Chlorodendrales</taxon>
        <taxon>Chlorodendraceae</taxon>
        <taxon>Tetraselmis</taxon>
    </lineage>
</organism>
<dbReference type="EMBL" id="HBGG01027939">
    <property type="protein sequence ID" value="CAD9212172.1"/>
    <property type="molecule type" value="Transcribed_RNA"/>
</dbReference>
<dbReference type="Gene3D" id="1.25.40.10">
    <property type="entry name" value="Tetratricopeptide repeat domain"/>
    <property type="match status" value="2"/>
</dbReference>
<dbReference type="Pfam" id="PF13181">
    <property type="entry name" value="TPR_8"/>
    <property type="match status" value="1"/>
</dbReference>
<evidence type="ECO:0000256" key="1">
    <source>
        <dbReference type="SAM" id="MobiDB-lite"/>
    </source>
</evidence>
<dbReference type="SMART" id="SM00028">
    <property type="entry name" value="TPR"/>
    <property type="match status" value="3"/>
</dbReference>
<dbReference type="InterPro" id="IPR043376">
    <property type="entry name" value="NPG1-like"/>
</dbReference>
<dbReference type="SUPFAM" id="SSF48452">
    <property type="entry name" value="TPR-like"/>
    <property type="match status" value="1"/>
</dbReference>
<name>A0A7S1SYJ2_9CHLO</name>